<accession>W2P5T8</accession>
<reference evidence="3" key="2">
    <citation type="submission" date="2013-11" db="EMBL/GenBank/DDBJ databases">
        <title>The Genome Sequence of Phytophthora parasitica IAC_01/95.</title>
        <authorList>
            <consortium name="The Broad Institute Genomics Platform"/>
            <person name="Russ C."/>
            <person name="Tyler B."/>
            <person name="Panabieres F."/>
            <person name="Shan W."/>
            <person name="Tripathy S."/>
            <person name="Grunwald N."/>
            <person name="Machado M."/>
            <person name="Johnson C.S."/>
            <person name="Arredondo F."/>
            <person name="Hong C."/>
            <person name="Coffey M."/>
            <person name="Young S.K."/>
            <person name="Zeng Q."/>
            <person name="Gargeya S."/>
            <person name="Fitzgerald M."/>
            <person name="Abouelleil A."/>
            <person name="Alvarado L."/>
            <person name="Chapman S.B."/>
            <person name="Gainer-Dewar J."/>
            <person name="Goldberg J."/>
            <person name="Griggs A."/>
            <person name="Gujja S."/>
            <person name="Hansen M."/>
            <person name="Howarth C."/>
            <person name="Imamovic A."/>
            <person name="Ireland A."/>
            <person name="Larimer J."/>
            <person name="McCowan C."/>
            <person name="Murphy C."/>
            <person name="Pearson M."/>
            <person name="Poon T.W."/>
            <person name="Priest M."/>
            <person name="Roberts A."/>
            <person name="Saif S."/>
            <person name="Shea T."/>
            <person name="Sykes S."/>
            <person name="Wortman J."/>
            <person name="Nusbaum C."/>
            <person name="Birren B."/>
        </authorList>
    </citation>
    <scope>NUCLEOTIDE SEQUENCE [LARGE SCALE GENOMIC DNA]</scope>
    <source>
        <strain evidence="3">IAC_01/95</strain>
    </source>
</reference>
<evidence type="ECO:0000313" key="2">
    <source>
        <dbReference type="EMBL" id="ETL79196.1"/>
    </source>
</evidence>
<evidence type="ECO:0000313" key="3">
    <source>
        <dbReference type="EMBL" id="ETM55613.1"/>
    </source>
</evidence>
<name>W2P5T8_PHYNI</name>
<feature type="region of interest" description="Disordered" evidence="1">
    <location>
        <begin position="1"/>
        <end position="22"/>
    </location>
</feature>
<evidence type="ECO:0000256" key="1">
    <source>
        <dbReference type="SAM" id="MobiDB-lite"/>
    </source>
</evidence>
<gene>
    <name evidence="3" type="ORF">L914_01188</name>
    <name evidence="2" type="ORF">L917_20109</name>
</gene>
<protein>
    <submittedName>
        <fullName evidence="3">Uncharacterized protein</fullName>
    </submittedName>
</protein>
<dbReference type="AlphaFoldDB" id="W2P5T8"/>
<dbReference type="EMBL" id="KI683089">
    <property type="protein sequence ID" value="ETL79196.1"/>
    <property type="molecule type" value="Genomic_DNA"/>
</dbReference>
<sequence length="56" mass="6046">MGDRLTAAQFQSRASGVATPQASGSLFEEVTFEDMTAGDEERHCSDVGQRCRSPSH</sequence>
<dbReference type="Proteomes" id="UP000054423">
    <property type="component" value="Unassembled WGS sequence"/>
</dbReference>
<dbReference type="Proteomes" id="UP000054532">
    <property type="component" value="Unassembled WGS sequence"/>
</dbReference>
<feature type="compositionally biased region" description="Polar residues" evidence="1">
    <location>
        <begin position="8"/>
        <end position="22"/>
    </location>
</feature>
<feature type="region of interest" description="Disordered" evidence="1">
    <location>
        <begin position="36"/>
        <end position="56"/>
    </location>
</feature>
<dbReference type="EMBL" id="KI690651">
    <property type="protein sequence ID" value="ETM55613.1"/>
    <property type="molecule type" value="Genomic_DNA"/>
</dbReference>
<proteinExistence type="predicted"/>
<organism evidence="3">
    <name type="scientific">Phytophthora nicotianae</name>
    <name type="common">Potato buckeye rot agent</name>
    <name type="synonym">Phytophthora parasitica</name>
    <dbReference type="NCBI Taxonomy" id="4792"/>
    <lineage>
        <taxon>Eukaryota</taxon>
        <taxon>Sar</taxon>
        <taxon>Stramenopiles</taxon>
        <taxon>Oomycota</taxon>
        <taxon>Peronosporomycetes</taxon>
        <taxon>Peronosporales</taxon>
        <taxon>Peronosporaceae</taxon>
        <taxon>Phytophthora</taxon>
    </lineage>
</organism>
<reference evidence="2" key="1">
    <citation type="submission" date="2013-11" db="EMBL/GenBank/DDBJ databases">
        <title>The Genome Sequence of Phytophthora parasitica CHvinca01.</title>
        <authorList>
            <consortium name="The Broad Institute Genomics Platform"/>
            <person name="Russ C."/>
            <person name="Tyler B."/>
            <person name="Panabieres F."/>
            <person name="Shan W."/>
            <person name="Tripathy S."/>
            <person name="Grunwald N."/>
            <person name="Machado M."/>
            <person name="Johnson C.S."/>
            <person name="Arredondo F."/>
            <person name="Hong C."/>
            <person name="Coffey M."/>
            <person name="Young S.K."/>
            <person name="Zeng Q."/>
            <person name="Gargeya S."/>
            <person name="Fitzgerald M."/>
            <person name="Abouelleil A."/>
            <person name="Alvarado L."/>
            <person name="Chapman S.B."/>
            <person name="Gainer-Dewar J."/>
            <person name="Goldberg J."/>
            <person name="Griggs A."/>
            <person name="Gujja S."/>
            <person name="Hansen M."/>
            <person name="Howarth C."/>
            <person name="Imamovic A."/>
            <person name="Ireland A."/>
            <person name="Larimer J."/>
            <person name="McCowan C."/>
            <person name="Murphy C."/>
            <person name="Pearson M."/>
            <person name="Poon T.W."/>
            <person name="Priest M."/>
            <person name="Roberts A."/>
            <person name="Saif S."/>
            <person name="Shea T."/>
            <person name="Sykes S."/>
            <person name="Wortman J."/>
            <person name="Nusbaum C."/>
            <person name="Birren B."/>
        </authorList>
    </citation>
    <scope>NUCLEOTIDE SEQUENCE [LARGE SCALE GENOMIC DNA]</scope>
    <source>
        <strain evidence="2">CHvinca01</strain>
    </source>
</reference>